<reference evidence="1" key="1">
    <citation type="submission" date="2021-08" db="EMBL/GenBank/DDBJ databases">
        <title>The first chromosome-level gecko genome reveals the dynamic sex chromosomes of Neotropical dwarf geckos (Sphaerodactylidae: Sphaerodactylus).</title>
        <authorList>
            <person name="Pinto B.J."/>
            <person name="Keating S.E."/>
            <person name="Gamble T."/>
        </authorList>
    </citation>
    <scope>NUCLEOTIDE SEQUENCE</scope>
    <source>
        <strain evidence="1">TG3544</strain>
    </source>
</reference>
<dbReference type="EMBL" id="CM037618">
    <property type="protein sequence ID" value="KAH7999240.1"/>
    <property type="molecule type" value="Genomic_DNA"/>
</dbReference>
<organism evidence="1 2">
    <name type="scientific">Sphaerodactylus townsendi</name>
    <dbReference type="NCBI Taxonomy" id="933632"/>
    <lineage>
        <taxon>Eukaryota</taxon>
        <taxon>Metazoa</taxon>
        <taxon>Chordata</taxon>
        <taxon>Craniata</taxon>
        <taxon>Vertebrata</taxon>
        <taxon>Euteleostomi</taxon>
        <taxon>Lepidosauria</taxon>
        <taxon>Squamata</taxon>
        <taxon>Bifurcata</taxon>
        <taxon>Gekkota</taxon>
        <taxon>Sphaerodactylidae</taxon>
        <taxon>Sphaerodactylus</taxon>
    </lineage>
</organism>
<evidence type="ECO:0000313" key="2">
    <source>
        <dbReference type="Proteomes" id="UP000827872"/>
    </source>
</evidence>
<gene>
    <name evidence="1" type="ORF">K3G42_007114</name>
</gene>
<evidence type="ECO:0000313" key="1">
    <source>
        <dbReference type="EMBL" id="KAH7999240.1"/>
    </source>
</evidence>
<comment type="caution">
    <text evidence="1">The sequence shown here is derived from an EMBL/GenBank/DDBJ whole genome shotgun (WGS) entry which is preliminary data.</text>
</comment>
<accession>A0ACB8F3B7</accession>
<proteinExistence type="predicted"/>
<keyword evidence="2" id="KW-1185">Reference proteome</keyword>
<dbReference type="Proteomes" id="UP000827872">
    <property type="component" value="Linkage Group LG05"/>
</dbReference>
<protein>
    <submittedName>
        <fullName evidence="1">Uncharacterized protein</fullName>
    </submittedName>
</protein>
<name>A0ACB8F3B7_9SAUR</name>
<sequence>MSLTVKTTPELTMAAGGKCLVAKGTISLADIFFVLQVPAGKGFVHATGIHNSSNQDSGVRPVPFGPPLHAEGLTGHQAEARPKKVFEPIRGQPDCSFFSSAFIALNRRGNCSLASKGLHAQQARSQAAVGHNVSSQSPVSIASEADAMQKSHIPSMFPADGSSKPMKRLHHSQGAASAILIHLPLSSNRASTTPTCKCQIRLLAPSSYTMIFPIFWMACLVESTALALLLMEKYFWKLKEWKEGKTQPSQETGIEFRSSSYQDCAICLERYHGHHSLKVLSCSHAFHSTCIDRWHLSQSWRKTCPLCMQNVRLVALLQARRLWEEKARGQAIVNK</sequence>